<dbReference type="AlphaFoldDB" id="A0A8H8A0E5"/>
<protein>
    <submittedName>
        <fullName evidence="2">Uncharacterized protein</fullName>
    </submittedName>
</protein>
<feature type="region of interest" description="Disordered" evidence="1">
    <location>
        <begin position="1"/>
        <end position="67"/>
    </location>
</feature>
<feature type="compositionally biased region" description="Low complexity" evidence="1">
    <location>
        <begin position="47"/>
        <end position="67"/>
    </location>
</feature>
<feature type="compositionally biased region" description="Low complexity" evidence="1">
    <location>
        <begin position="1"/>
        <end position="17"/>
    </location>
</feature>
<sequence>MYSRRPTSTTASRRTASWTPHPARWRTTSATSGSFAARARATGTVKPSPLAAASSPSSSRPAVAATATPLPPCSWLTHYLLQCLAALGFSKDFDTPQPPQE</sequence>
<proteinExistence type="predicted"/>
<accession>A0A8H8A0E5</accession>
<gene>
    <name evidence="2" type="ORF">BJ554DRAFT_4209</name>
</gene>
<evidence type="ECO:0000313" key="2">
    <source>
        <dbReference type="EMBL" id="KAG5462655.1"/>
    </source>
</evidence>
<reference evidence="2 3" key="1">
    <citation type="journal article" name="Sci. Rep.">
        <title>Genome-scale phylogenetic analyses confirm Olpidium as the closest living zoosporic fungus to the non-flagellated, terrestrial fungi.</title>
        <authorList>
            <person name="Chang Y."/>
            <person name="Rochon D."/>
            <person name="Sekimoto S."/>
            <person name="Wang Y."/>
            <person name="Chovatia M."/>
            <person name="Sandor L."/>
            <person name="Salamov A."/>
            <person name="Grigoriev I.V."/>
            <person name="Stajich J.E."/>
            <person name="Spatafora J.W."/>
        </authorList>
    </citation>
    <scope>NUCLEOTIDE SEQUENCE [LARGE SCALE GENOMIC DNA]</scope>
    <source>
        <strain evidence="2">S191</strain>
    </source>
</reference>
<dbReference type="EMBL" id="JAEFCI010001824">
    <property type="protein sequence ID" value="KAG5462655.1"/>
    <property type="molecule type" value="Genomic_DNA"/>
</dbReference>
<evidence type="ECO:0000256" key="1">
    <source>
        <dbReference type="SAM" id="MobiDB-lite"/>
    </source>
</evidence>
<name>A0A8H8A0E5_9FUNG</name>
<comment type="caution">
    <text evidence="2">The sequence shown here is derived from an EMBL/GenBank/DDBJ whole genome shotgun (WGS) entry which is preliminary data.</text>
</comment>
<dbReference type="Proteomes" id="UP000673691">
    <property type="component" value="Unassembled WGS sequence"/>
</dbReference>
<keyword evidence="3" id="KW-1185">Reference proteome</keyword>
<organism evidence="2 3">
    <name type="scientific">Olpidium bornovanus</name>
    <dbReference type="NCBI Taxonomy" id="278681"/>
    <lineage>
        <taxon>Eukaryota</taxon>
        <taxon>Fungi</taxon>
        <taxon>Fungi incertae sedis</taxon>
        <taxon>Olpidiomycota</taxon>
        <taxon>Olpidiomycotina</taxon>
        <taxon>Olpidiomycetes</taxon>
        <taxon>Olpidiales</taxon>
        <taxon>Olpidiaceae</taxon>
        <taxon>Olpidium</taxon>
    </lineage>
</organism>
<evidence type="ECO:0000313" key="3">
    <source>
        <dbReference type="Proteomes" id="UP000673691"/>
    </source>
</evidence>